<accession>A0A843U1A9</accession>
<sequence>MARTAMMDHERVGCRDEIATARYVATPAKRQVPGPPSSGAFEGGIGATSVLELAAQQADSGAQGKMIAWNTEDSWSSTRCRLPSPFLTASLIAAPEPLREARRGTVVWPDYGETSQQRQGVCRVEETGRQARSPQLAVVPLLSVRLLNSGRGRAGRRRRGGRRGPHS</sequence>
<organism evidence="1 2">
    <name type="scientific">Colocasia esculenta</name>
    <name type="common">Wild taro</name>
    <name type="synonym">Arum esculentum</name>
    <dbReference type="NCBI Taxonomy" id="4460"/>
    <lineage>
        <taxon>Eukaryota</taxon>
        <taxon>Viridiplantae</taxon>
        <taxon>Streptophyta</taxon>
        <taxon>Embryophyta</taxon>
        <taxon>Tracheophyta</taxon>
        <taxon>Spermatophyta</taxon>
        <taxon>Magnoliopsida</taxon>
        <taxon>Liliopsida</taxon>
        <taxon>Araceae</taxon>
        <taxon>Aroideae</taxon>
        <taxon>Colocasieae</taxon>
        <taxon>Colocasia</taxon>
    </lineage>
</organism>
<comment type="caution">
    <text evidence="1">The sequence shown here is derived from an EMBL/GenBank/DDBJ whole genome shotgun (WGS) entry which is preliminary data.</text>
</comment>
<keyword evidence="2" id="KW-1185">Reference proteome</keyword>
<name>A0A843U1A9_COLES</name>
<evidence type="ECO:0000313" key="1">
    <source>
        <dbReference type="EMBL" id="MQL77418.1"/>
    </source>
</evidence>
<dbReference type="EMBL" id="NMUH01000348">
    <property type="protein sequence ID" value="MQL77418.1"/>
    <property type="molecule type" value="Genomic_DNA"/>
</dbReference>
<evidence type="ECO:0000313" key="2">
    <source>
        <dbReference type="Proteomes" id="UP000652761"/>
    </source>
</evidence>
<dbReference type="Proteomes" id="UP000652761">
    <property type="component" value="Unassembled WGS sequence"/>
</dbReference>
<dbReference type="AlphaFoldDB" id="A0A843U1A9"/>
<gene>
    <name evidence="1" type="ORF">Taro_009821</name>
</gene>
<proteinExistence type="predicted"/>
<protein>
    <submittedName>
        <fullName evidence="1">Uncharacterized protein</fullName>
    </submittedName>
</protein>
<reference evidence="1" key="1">
    <citation type="submission" date="2017-07" db="EMBL/GenBank/DDBJ databases">
        <title>Taro Niue Genome Assembly and Annotation.</title>
        <authorList>
            <person name="Atibalentja N."/>
            <person name="Keating K."/>
            <person name="Fields C.J."/>
        </authorList>
    </citation>
    <scope>NUCLEOTIDE SEQUENCE</scope>
    <source>
        <strain evidence="1">Niue_2</strain>
        <tissue evidence="1">Leaf</tissue>
    </source>
</reference>